<comment type="caution">
    <text evidence="1">The sequence shown here is derived from an EMBL/GenBank/DDBJ whole genome shotgun (WGS) entry which is preliminary data.</text>
</comment>
<dbReference type="Proteomes" id="UP001222932">
    <property type="component" value="Unassembled WGS sequence"/>
</dbReference>
<protein>
    <recommendedName>
        <fullName evidence="3">Dienelactone hydrolase domain-containing protein</fullName>
    </recommendedName>
</protein>
<name>A0AAD3TPX6_9TREE</name>
<proteinExistence type="predicted"/>
<dbReference type="Gene3D" id="3.40.50.1820">
    <property type="entry name" value="alpha/beta hydrolase"/>
    <property type="match status" value="1"/>
</dbReference>
<reference evidence="1" key="1">
    <citation type="journal article" date="2023" name="BMC Genomics">
        <title>Chromosome-level genome assemblies of Cutaneotrichosporon spp. (Trichosporonales, Basidiomycota) reveal imbalanced evolution between nucleotide sequences and chromosome synteny.</title>
        <authorList>
            <person name="Kobayashi Y."/>
            <person name="Kayamori A."/>
            <person name="Aoki K."/>
            <person name="Shiwa Y."/>
            <person name="Matsutani M."/>
            <person name="Fujita N."/>
            <person name="Sugita T."/>
            <person name="Iwasaki W."/>
            <person name="Tanaka N."/>
            <person name="Takashima M."/>
        </authorList>
    </citation>
    <scope>NUCLEOTIDE SEQUENCE</scope>
    <source>
        <strain evidence="1">HIS016</strain>
    </source>
</reference>
<sequence length="155" mass="17085">MSLPFVPVSECCLRGSKLPGEPKGELQRAGSTVGDHTLRIDRYSARPAEIKHPKTCVVLFYDVFGFSIHNSKILADTYADHLGVEVFVPDYIPNPPPADSLDSAIEWYPGSKKGQGWLDYLWGKVSLLKILPYARGILNGQAQPKVDLVGIGFEE</sequence>
<dbReference type="AlphaFoldDB" id="A0AAD3TPX6"/>
<dbReference type="EMBL" id="BTCM01000001">
    <property type="protein sequence ID" value="GMK54205.1"/>
    <property type="molecule type" value="Genomic_DNA"/>
</dbReference>
<keyword evidence="2" id="KW-1185">Reference proteome</keyword>
<evidence type="ECO:0000313" key="2">
    <source>
        <dbReference type="Proteomes" id="UP001222932"/>
    </source>
</evidence>
<organism evidence="1 2">
    <name type="scientific">Cutaneotrichosporon spelunceum</name>
    <dbReference type="NCBI Taxonomy" id="1672016"/>
    <lineage>
        <taxon>Eukaryota</taxon>
        <taxon>Fungi</taxon>
        <taxon>Dikarya</taxon>
        <taxon>Basidiomycota</taxon>
        <taxon>Agaricomycotina</taxon>
        <taxon>Tremellomycetes</taxon>
        <taxon>Trichosporonales</taxon>
        <taxon>Trichosporonaceae</taxon>
        <taxon>Cutaneotrichosporon</taxon>
    </lineage>
</organism>
<gene>
    <name evidence="1" type="primary">CMBL</name>
    <name evidence="1" type="ORF">CspeluHIS016_0107910</name>
</gene>
<evidence type="ECO:0008006" key="3">
    <source>
        <dbReference type="Google" id="ProtNLM"/>
    </source>
</evidence>
<dbReference type="InterPro" id="IPR029058">
    <property type="entry name" value="AB_hydrolase_fold"/>
</dbReference>
<evidence type="ECO:0000313" key="1">
    <source>
        <dbReference type="EMBL" id="GMK54205.1"/>
    </source>
</evidence>
<accession>A0AAD3TPX6</accession>
<reference evidence="1" key="2">
    <citation type="submission" date="2023-06" db="EMBL/GenBank/DDBJ databases">
        <authorList>
            <person name="Kobayashi Y."/>
            <person name="Kayamori A."/>
            <person name="Aoki K."/>
            <person name="Shiwa Y."/>
            <person name="Fujita N."/>
            <person name="Sugita T."/>
            <person name="Iwasaki W."/>
            <person name="Tanaka N."/>
            <person name="Takashima M."/>
        </authorList>
    </citation>
    <scope>NUCLEOTIDE SEQUENCE</scope>
    <source>
        <strain evidence="1">HIS016</strain>
    </source>
</reference>